<dbReference type="EMBL" id="JAXQNO010000023">
    <property type="protein sequence ID" value="KAK4764556.1"/>
    <property type="molecule type" value="Genomic_DNA"/>
</dbReference>
<reference evidence="3 4" key="1">
    <citation type="journal article" date="2023" name="Hortic Res">
        <title>Pangenome of water caltrop reveals structural variations and asymmetric subgenome divergence after allopolyploidization.</title>
        <authorList>
            <person name="Zhang X."/>
            <person name="Chen Y."/>
            <person name="Wang L."/>
            <person name="Yuan Y."/>
            <person name="Fang M."/>
            <person name="Shi L."/>
            <person name="Lu R."/>
            <person name="Comes H.P."/>
            <person name="Ma Y."/>
            <person name="Chen Y."/>
            <person name="Huang G."/>
            <person name="Zhou Y."/>
            <person name="Zheng Z."/>
            <person name="Qiu Y."/>
        </authorList>
    </citation>
    <scope>NUCLEOTIDE SEQUENCE [LARGE SCALE GENOMIC DNA]</scope>
    <source>
        <strain evidence="3">F231</strain>
    </source>
</reference>
<evidence type="ECO:0000313" key="4">
    <source>
        <dbReference type="Proteomes" id="UP001346149"/>
    </source>
</evidence>
<protein>
    <submittedName>
        <fullName evidence="3">Uncharacterized protein</fullName>
    </submittedName>
</protein>
<keyword evidence="2" id="KW-0472">Membrane</keyword>
<proteinExistence type="predicted"/>
<dbReference type="Proteomes" id="UP001346149">
    <property type="component" value="Unassembled WGS sequence"/>
</dbReference>
<evidence type="ECO:0000256" key="1">
    <source>
        <dbReference type="SAM" id="MobiDB-lite"/>
    </source>
</evidence>
<gene>
    <name evidence="3" type="ORF">SAY86_025646</name>
</gene>
<evidence type="ECO:0000256" key="2">
    <source>
        <dbReference type="SAM" id="Phobius"/>
    </source>
</evidence>
<keyword evidence="4" id="KW-1185">Reference proteome</keyword>
<keyword evidence="2" id="KW-0812">Transmembrane</keyword>
<feature type="transmembrane region" description="Helical" evidence="2">
    <location>
        <begin position="517"/>
        <end position="544"/>
    </location>
</feature>
<dbReference type="PANTHER" id="PTHR31549:SF277">
    <property type="entry name" value="OS08G0167400 PROTEIN"/>
    <property type="match status" value="1"/>
</dbReference>
<dbReference type="PANTHER" id="PTHR31549">
    <property type="entry name" value="PROTEIN, PUTATIVE (DUF247)-RELATED-RELATED"/>
    <property type="match status" value="1"/>
</dbReference>
<keyword evidence="2" id="KW-1133">Transmembrane helix</keyword>
<feature type="region of interest" description="Disordered" evidence="1">
    <location>
        <begin position="264"/>
        <end position="285"/>
    </location>
</feature>
<organism evidence="3 4">
    <name type="scientific">Trapa natans</name>
    <name type="common">Water chestnut</name>
    <dbReference type="NCBI Taxonomy" id="22666"/>
    <lineage>
        <taxon>Eukaryota</taxon>
        <taxon>Viridiplantae</taxon>
        <taxon>Streptophyta</taxon>
        <taxon>Embryophyta</taxon>
        <taxon>Tracheophyta</taxon>
        <taxon>Spermatophyta</taxon>
        <taxon>Magnoliopsida</taxon>
        <taxon>eudicotyledons</taxon>
        <taxon>Gunneridae</taxon>
        <taxon>Pentapetalae</taxon>
        <taxon>rosids</taxon>
        <taxon>malvids</taxon>
        <taxon>Myrtales</taxon>
        <taxon>Lythraceae</taxon>
        <taxon>Trapa</taxon>
    </lineage>
</organism>
<dbReference type="Pfam" id="PF03140">
    <property type="entry name" value="DUF247"/>
    <property type="match status" value="1"/>
</dbReference>
<evidence type="ECO:0000313" key="3">
    <source>
        <dbReference type="EMBL" id="KAK4764556.1"/>
    </source>
</evidence>
<dbReference type="InterPro" id="IPR004158">
    <property type="entry name" value="DUF247_pln"/>
</dbReference>
<comment type="caution">
    <text evidence="3">The sequence shown here is derived from an EMBL/GenBank/DDBJ whole genome shotgun (WGS) entry which is preliminary data.</text>
</comment>
<dbReference type="AlphaFoldDB" id="A0AAN7KID7"/>
<name>A0AAN7KID7_TRANT</name>
<accession>A0AAN7KID7</accession>
<sequence>MTSTSLCNPLNATVTERSAQSSQAQAMASLHHSHPPFDELQWVIRIRRTLTDDLEDETDLPASIFTVPKALKSGNSEPYTPQEVALGPYHHWRPELREMERRKLAAARRVRRSRRGLGGPEFQALAEELAGLEGPIRDCYHRHLHLNGETLGWMMAIDGSFVLEFLQLYRKSSAHNAVILRDMVMLENQIPMFVLRKIVEFHMRSSPEESGAVLCSMLTGLCRELNPFEAAATAEGLPDVKVSESAHLLDFLYQMILPKTDWGRPSEIGNDDHDEAENGEQKPSPFTYAKQLVEEVMNNLRRLASSKPLRAVLMLPWKIISNLPVISAMKQTIEYLFFDEPKEDQDRKTTTPNVPPTVEEIAIPSVTELSKSGVRFVATTGSLTSIRFDHKMATFHLPSISLDMNSEVVMRNLVAYEAAAATVAACGPLAFARYTELMNGIVDTEEDAKYLRERGIIVNHLKSDREVAELWNGMNKSIRLTQVRFMDRAIEDVNNYYGGRWRVRVGKFFNGYVLGSWQILTFLTAVAVVLLLTLQAFCSVFGCSRASPFPSGPR</sequence>